<accession>A0A1Z2L966</accession>
<dbReference type="SUPFAM" id="SSF56399">
    <property type="entry name" value="ADP-ribosylation"/>
    <property type="match status" value="1"/>
</dbReference>
<gene>
    <name evidence="1" type="ORF">SMD11_5243</name>
</gene>
<dbReference type="PANTHER" id="PTHR34129">
    <property type="entry name" value="BLR1139 PROTEIN"/>
    <property type="match status" value="1"/>
</dbReference>
<name>A0A1Z2L966_9ACTN</name>
<sequence>MYMIYHVVPLDDWLAVPDRPYSPASLSDEGFVHCSPDEETTLAVVTAFYRATPAPLMVLLIDEHKLDVMVRWEAADPAPPPGVPEGTLFPHVFGRINRDAVDGMMEVQRDEEGRATGLAVWS</sequence>
<evidence type="ECO:0008006" key="3">
    <source>
        <dbReference type="Google" id="ProtNLM"/>
    </source>
</evidence>
<dbReference type="InterPro" id="IPR009297">
    <property type="entry name" value="DUF952"/>
</dbReference>
<proteinExistence type="predicted"/>
<dbReference type="EMBL" id="CP021744">
    <property type="protein sequence ID" value="ARZ70832.1"/>
    <property type="molecule type" value="Genomic_DNA"/>
</dbReference>
<dbReference type="PANTHER" id="PTHR34129:SF1">
    <property type="entry name" value="DUF952 DOMAIN-CONTAINING PROTEIN"/>
    <property type="match status" value="1"/>
</dbReference>
<reference evidence="1 2" key="1">
    <citation type="submission" date="2017-06" db="EMBL/GenBank/DDBJ databases">
        <title>Streptomyces albireticuli Genome sequencing and assembly.</title>
        <authorList>
            <person name="Wang Y."/>
            <person name="Du B."/>
            <person name="Ding Y."/>
            <person name="Liu H."/>
            <person name="Hou Q."/>
            <person name="Liu K."/>
            <person name="Yao L."/>
            <person name="Wang C."/>
        </authorList>
    </citation>
    <scope>NUCLEOTIDE SEQUENCE [LARGE SCALE GENOMIC DNA]</scope>
    <source>
        <strain evidence="1 2">MDJK11</strain>
    </source>
</reference>
<evidence type="ECO:0000313" key="1">
    <source>
        <dbReference type="EMBL" id="ARZ70832.1"/>
    </source>
</evidence>
<dbReference type="Proteomes" id="UP000195755">
    <property type="component" value="Chromosome"/>
</dbReference>
<evidence type="ECO:0000313" key="2">
    <source>
        <dbReference type="Proteomes" id="UP000195755"/>
    </source>
</evidence>
<dbReference type="KEGG" id="salj:SMD11_5243"/>
<dbReference type="Gene3D" id="3.20.170.20">
    <property type="entry name" value="Protein of unknown function DUF952"/>
    <property type="match status" value="1"/>
</dbReference>
<protein>
    <recommendedName>
        <fullName evidence="3">DUF952 domain-containing protein</fullName>
    </recommendedName>
</protein>
<dbReference type="AlphaFoldDB" id="A0A1Z2L966"/>
<dbReference type="Pfam" id="PF06108">
    <property type="entry name" value="DUF952"/>
    <property type="match status" value="1"/>
</dbReference>
<organism evidence="1 2">
    <name type="scientific">Streptomyces albireticuli</name>
    <dbReference type="NCBI Taxonomy" id="1940"/>
    <lineage>
        <taxon>Bacteria</taxon>
        <taxon>Bacillati</taxon>
        <taxon>Actinomycetota</taxon>
        <taxon>Actinomycetes</taxon>
        <taxon>Kitasatosporales</taxon>
        <taxon>Streptomycetaceae</taxon>
        <taxon>Streptomyces</taxon>
    </lineage>
</organism>